<gene>
    <name evidence="1" type="ORF">OXU80_03390</name>
</gene>
<keyword evidence="1" id="KW-0456">Lyase</keyword>
<protein>
    <submittedName>
        <fullName evidence="1">Dihydroneopterin aldolase</fullName>
        <ecNumber evidence="1">4.1.2.25</ecNumber>
    </submittedName>
</protein>
<proteinExistence type="predicted"/>
<evidence type="ECO:0000313" key="2">
    <source>
        <dbReference type="Proteomes" id="UP001163223"/>
    </source>
</evidence>
<evidence type="ECO:0000313" key="1">
    <source>
        <dbReference type="EMBL" id="WAJ29293.1"/>
    </source>
</evidence>
<reference evidence="1" key="1">
    <citation type="submission" date="2022-11" db="EMBL/GenBank/DDBJ databases">
        <title>beta-Carotene-producing bacterium, Jeongeuplla avenae sp. nov., alleviates the salt stress of Arabidopsis seedlings.</title>
        <authorList>
            <person name="Jiang L."/>
            <person name="Lee J."/>
        </authorList>
    </citation>
    <scope>NUCLEOTIDE SEQUENCE</scope>
    <source>
        <strain evidence="1">DY_R2A_6</strain>
    </source>
</reference>
<organism evidence="1 2">
    <name type="scientific">Antarcticirhabdus aurantiaca</name>
    <dbReference type="NCBI Taxonomy" id="2606717"/>
    <lineage>
        <taxon>Bacteria</taxon>
        <taxon>Pseudomonadati</taxon>
        <taxon>Pseudomonadota</taxon>
        <taxon>Alphaproteobacteria</taxon>
        <taxon>Hyphomicrobiales</taxon>
        <taxon>Aurantimonadaceae</taxon>
        <taxon>Antarcticirhabdus</taxon>
    </lineage>
</organism>
<dbReference type="EMBL" id="CP113520">
    <property type="protein sequence ID" value="WAJ29293.1"/>
    <property type="molecule type" value="Genomic_DNA"/>
</dbReference>
<dbReference type="EC" id="4.1.2.25" evidence="1"/>
<keyword evidence="2" id="KW-1185">Reference proteome</keyword>
<name>A0ACD4NRE8_9HYPH</name>
<sequence length="355" mass="37400">MPSPQLLASVTGPLEAATVIRGGADIVDLKNPADGALGAVEPDTLLQTILAVMGRRQISAVAGNVPLEDVEALVSAVAARASADFVKVGLFPARREASLAAIEALGRLANKPDLVAVFFADADPDLSLLPALAGAGFRGAMLDTMTKGAGRLLDHRPVHALGAFVAECRALGLLSGLAGSLEPPDVPRLAVLGPDFLGFRGALTGGGRADEVDERAVRRIRRLIDATTGAAPAAANETGEHDLIRVTDFTLPLAIGAYAHERGREQRVRFDVEAAIDRIRSDAEGVEDVYSYDLILDAIRGLAARGHTDLVERLALDLADAVLADRRVHAVRVRVEKLDLGPDAVGIEIRRRRTS</sequence>
<dbReference type="Proteomes" id="UP001163223">
    <property type="component" value="Chromosome"/>
</dbReference>
<accession>A0ACD4NRE8</accession>